<evidence type="ECO:0000313" key="1">
    <source>
        <dbReference type="EMBL" id="MDQ0112403.1"/>
    </source>
</evidence>
<dbReference type="EMBL" id="JAUSSU010000003">
    <property type="protein sequence ID" value="MDQ0112403.1"/>
    <property type="molecule type" value="Genomic_DNA"/>
</dbReference>
<sequence>MGSGLCLLLVGPLFVLNCIFVRLKERIVRKRGGWRTKLDPTFYTFIVLSP</sequence>
<protein>
    <recommendedName>
        <fullName evidence="3">DUF418 domain-containing protein</fullName>
    </recommendedName>
</protein>
<dbReference type="Proteomes" id="UP001229346">
    <property type="component" value="Unassembled WGS sequence"/>
</dbReference>
<organism evidence="1 2">
    <name type="scientific">Paenibacillus harenae</name>
    <dbReference type="NCBI Taxonomy" id="306543"/>
    <lineage>
        <taxon>Bacteria</taxon>
        <taxon>Bacillati</taxon>
        <taxon>Bacillota</taxon>
        <taxon>Bacilli</taxon>
        <taxon>Bacillales</taxon>
        <taxon>Paenibacillaceae</taxon>
        <taxon>Paenibacillus</taxon>
    </lineage>
</organism>
<name>A0ABT9U099_PAEHA</name>
<accession>A0ABT9U099</accession>
<evidence type="ECO:0000313" key="2">
    <source>
        <dbReference type="Proteomes" id="UP001229346"/>
    </source>
</evidence>
<reference evidence="1 2" key="1">
    <citation type="submission" date="2023-07" db="EMBL/GenBank/DDBJ databases">
        <title>Sorghum-associated microbial communities from plants grown in Nebraska, USA.</title>
        <authorList>
            <person name="Schachtman D."/>
        </authorList>
    </citation>
    <scope>NUCLEOTIDE SEQUENCE [LARGE SCALE GENOMIC DNA]</scope>
    <source>
        <strain evidence="1 2">CC482</strain>
    </source>
</reference>
<proteinExistence type="predicted"/>
<keyword evidence="2" id="KW-1185">Reference proteome</keyword>
<gene>
    <name evidence="1" type="ORF">J2T15_001838</name>
</gene>
<evidence type="ECO:0008006" key="3">
    <source>
        <dbReference type="Google" id="ProtNLM"/>
    </source>
</evidence>
<comment type="caution">
    <text evidence="1">The sequence shown here is derived from an EMBL/GenBank/DDBJ whole genome shotgun (WGS) entry which is preliminary data.</text>
</comment>